<evidence type="ECO:0000259" key="11">
    <source>
        <dbReference type="Pfam" id="PF22640"/>
    </source>
</evidence>
<dbReference type="PANTHER" id="PTHR46390:SF1">
    <property type="entry name" value="MANNOSE-1-PHOSPHATE GUANYLYLTRANSFERASE"/>
    <property type="match status" value="1"/>
</dbReference>
<dbReference type="InterPro" id="IPR014710">
    <property type="entry name" value="RmlC-like_jellyroll"/>
</dbReference>
<keyword evidence="6" id="KW-0342">GTP-binding</keyword>
<name>A0A9D1R2N8_9BACT</name>
<dbReference type="Pfam" id="PF22640">
    <property type="entry name" value="ManC_GMP_beta-helix"/>
    <property type="match status" value="1"/>
</dbReference>
<dbReference type="GO" id="GO:0000271">
    <property type="term" value="P:polysaccharide biosynthetic process"/>
    <property type="evidence" value="ECO:0007669"/>
    <property type="project" value="InterPro"/>
</dbReference>
<dbReference type="InterPro" id="IPR049577">
    <property type="entry name" value="GMPP_N"/>
</dbReference>
<dbReference type="Gene3D" id="3.90.550.10">
    <property type="entry name" value="Spore Coat Polysaccharide Biosynthesis Protein SpsA, Chain A"/>
    <property type="match status" value="1"/>
</dbReference>
<feature type="domain" description="MannoseP isomerase/GMP-like beta-helix" evidence="11">
    <location>
        <begin position="293"/>
        <end position="346"/>
    </location>
</feature>
<dbReference type="InterPro" id="IPR051161">
    <property type="entry name" value="Mannose-6P_isomerase_type2"/>
</dbReference>
<comment type="similarity">
    <text evidence="1 8">Belongs to the mannose-6-phosphate isomerase type 2 family.</text>
</comment>
<evidence type="ECO:0000313" key="13">
    <source>
        <dbReference type="Proteomes" id="UP000824264"/>
    </source>
</evidence>
<dbReference type="FunFam" id="3.90.550.10:FF:000046">
    <property type="entry name" value="Mannose-1-phosphate guanylyltransferase (GDP)"/>
    <property type="match status" value="1"/>
</dbReference>
<gene>
    <name evidence="12" type="ORF">H9874_12160</name>
</gene>
<dbReference type="CDD" id="cd02509">
    <property type="entry name" value="GDP-M1P_Guanylyltransferase"/>
    <property type="match status" value="1"/>
</dbReference>
<sequence>MSTLRPVVLCGGSGTRLWPLSRSLYPKQFMELGGHTLFGDTVTRAANLPDSAAPLVVCNEGHRFYVAAALQQMGIVGSILLEPQGRNTAPAIALAAFAALADGDDPLLLALPSDHALQPQAAFAEAVAVARRCAEKGHIVTFGITPTGPETGFGYIRQGEALPCGGCAVDRFVEKPAQDRAEAMLAEGGYLWNSGMFLFRASAYLEELARLAPSMHEACRTAWEARSADHDFIRPESAAFLASPADSIDYAVMEKTHRAAVVPLTAEWSDLGSWEAFYEAAPHDGDGNARLGDVVTEGAQNCYLHASHRLVAALGVADLVVVETADSVLVADRSRAQDVKTIVERLKAAGRSEAENHPLVYRPWGSYETLARGDRFQVKRIIVKPGGQLSLQRHHHRAEHWVVVAGTAEITVGDEVRLYHEDQSTYIPLGTVHRLKNPGIIPLVIIEIQSGAYLGEDDIVRLEDRYGRQS</sequence>
<dbReference type="InterPro" id="IPR029044">
    <property type="entry name" value="Nucleotide-diphossugar_trans"/>
</dbReference>
<protein>
    <recommendedName>
        <fullName evidence="2">mannose-1-phosphate guanylyltransferase</fullName>
        <ecNumber evidence="2">2.7.7.13</ecNumber>
    </recommendedName>
</protein>
<keyword evidence="3 12" id="KW-0808">Transferase</keyword>
<reference evidence="12" key="2">
    <citation type="submission" date="2021-04" db="EMBL/GenBank/DDBJ databases">
        <authorList>
            <person name="Gilroy R."/>
        </authorList>
    </citation>
    <scope>NUCLEOTIDE SEQUENCE</scope>
    <source>
        <strain evidence="12">ChiSxjej5B17-1746</strain>
    </source>
</reference>
<feature type="domain" description="Nucleotidyl transferase" evidence="9">
    <location>
        <begin position="6"/>
        <end position="284"/>
    </location>
</feature>
<dbReference type="Gene3D" id="2.60.120.10">
    <property type="entry name" value="Jelly Rolls"/>
    <property type="match status" value="1"/>
</dbReference>
<comment type="caution">
    <text evidence="12">The sequence shown here is derived from an EMBL/GenBank/DDBJ whole genome shotgun (WGS) entry which is preliminary data.</text>
</comment>
<evidence type="ECO:0000313" key="12">
    <source>
        <dbReference type="EMBL" id="HIW79877.1"/>
    </source>
</evidence>
<evidence type="ECO:0000256" key="4">
    <source>
        <dbReference type="ARBA" id="ARBA00022695"/>
    </source>
</evidence>
<dbReference type="AlphaFoldDB" id="A0A9D1R2N8"/>
<dbReference type="CDD" id="cd02213">
    <property type="entry name" value="cupin_PMI_typeII_C"/>
    <property type="match status" value="1"/>
</dbReference>
<evidence type="ECO:0000256" key="1">
    <source>
        <dbReference type="ARBA" id="ARBA00006115"/>
    </source>
</evidence>
<keyword evidence="12" id="KW-0413">Isomerase</keyword>
<dbReference type="InterPro" id="IPR011051">
    <property type="entry name" value="RmlC_Cupin_sf"/>
</dbReference>
<dbReference type="FunFam" id="2.60.120.10:FF:000032">
    <property type="entry name" value="Mannose-1-phosphate guanylyltransferase/mannose-6-phosphate isomerase"/>
    <property type="match status" value="1"/>
</dbReference>
<dbReference type="InterPro" id="IPR005835">
    <property type="entry name" value="NTP_transferase_dom"/>
</dbReference>
<evidence type="ECO:0000256" key="3">
    <source>
        <dbReference type="ARBA" id="ARBA00022679"/>
    </source>
</evidence>
<dbReference type="PANTHER" id="PTHR46390">
    <property type="entry name" value="MANNOSE-1-PHOSPHATE GUANYLYLTRANSFERASE"/>
    <property type="match status" value="1"/>
</dbReference>
<comment type="catalytic activity">
    <reaction evidence="7">
        <text>alpha-D-mannose 1-phosphate + GTP + H(+) = GDP-alpha-D-mannose + diphosphate</text>
        <dbReference type="Rhea" id="RHEA:15229"/>
        <dbReference type="ChEBI" id="CHEBI:15378"/>
        <dbReference type="ChEBI" id="CHEBI:33019"/>
        <dbReference type="ChEBI" id="CHEBI:37565"/>
        <dbReference type="ChEBI" id="CHEBI:57527"/>
        <dbReference type="ChEBI" id="CHEBI:58409"/>
        <dbReference type="EC" id="2.7.7.13"/>
    </reaction>
</comment>
<dbReference type="SUPFAM" id="SSF51182">
    <property type="entry name" value="RmlC-like cupins"/>
    <property type="match status" value="1"/>
</dbReference>
<evidence type="ECO:0000256" key="6">
    <source>
        <dbReference type="ARBA" id="ARBA00023134"/>
    </source>
</evidence>
<evidence type="ECO:0000259" key="9">
    <source>
        <dbReference type="Pfam" id="PF00483"/>
    </source>
</evidence>
<dbReference type="InterPro" id="IPR001538">
    <property type="entry name" value="Man6P_isomerase-2_C"/>
</dbReference>
<dbReference type="SUPFAM" id="SSF53448">
    <property type="entry name" value="Nucleotide-diphospho-sugar transferases"/>
    <property type="match status" value="1"/>
</dbReference>
<dbReference type="InterPro" id="IPR006375">
    <property type="entry name" value="Man1P_GuaTrfase/Man6P_Isoase"/>
</dbReference>
<evidence type="ECO:0000256" key="5">
    <source>
        <dbReference type="ARBA" id="ARBA00022741"/>
    </source>
</evidence>
<evidence type="ECO:0000256" key="2">
    <source>
        <dbReference type="ARBA" id="ARBA00012387"/>
    </source>
</evidence>
<dbReference type="GO" id="GO:0009298">
    <property type="term" value="P:GDP-mannose biosynthetic process"/>
    <property type="evidence" value="ECO:0007669"/>
    <property type="project" value="TreeGrafter"/>
</dbReference>
<proteinExistence type="inferred from homology"/>
<organism evidence="12 13">
    <name type="scientific">Candidatus Bilophila faecipullorum</name>
    <dbReference type="NCBI Taxonomy" id="2838482"/>
    <lineage>
        <taxon>Bacteria</taxon>
        <taxon>Pseudomonadati</taxon>
        <taxon>Thermodesulfobacteriota</taxon>
        <taxon>Desulfovibrionia</taxon>
        <taxon>Desulfovibrionales</taxon>
        <taxon>Desulfovibrionaceae</taxon>
        <taxon>Bilophila</taxon>
    </lineage>
</organism>
<accession>A0A9D1R2N8</accession>
<dbReference type="Proteomes" id="UP000824264">
    <property type="component" value="Unassembled WGS sequence"/>
</dbReference>
<evidence type="ECO:0000256" key="8">
    <source>
        <dbReference type="RuleBase" id="RU004190"/>
    </source>
</evidence>
<dbReference type="InterPro" id="IPR054566">
    <property type="entry name" value="ManC/GMP-like_b-helix"/>
</dbReference>
<keyword evidence="5" id="KW-0547">Nucleotide-binding</keyword>
<keyword evidence="4 12" id="KW-0548">Nucleotidyltransferase</keyword>
<dbReference type="GO" id="GO:0004475">
    <property type="term" value="F:mannose-1-phosphate guanylyltransferase (GTP) activity"/>
    <property type="evidence" value="ECO:0007669"/>
    <property type="project" value="UniProtKB-EC"/>
</dbReference>
<dbReference type="Pfam" id="PF00483">
    <property type="entry name" value="NTP_transferase"/>
    <property type="match status" value="1"/>
</dbReference>
<feature type="domain" description="Mannose-6-phosphate isomerase type II C-terminal" evidence="10">
    <location>
        <begin position="350"/>
        <end position="464"/>
    </location>
</feature>
<dbReference type="EMBL" id="DXGI01000455">
    <property type="protein sequence ID" value="HIW79877.1"/>
    <property type="molecule type" value="Genomic_DNA"/>
</dbReference>
<dbReference type="NCBIfam" id="TIGR01479">
    <property type="entry name" value="GMP_PMI"/>
    <property type="match status" value="1"/>
</dbReference>
<evidence type="ECO:0000259" key="10">
    <source>
        <dbReference type="Pfam" id="PF01050"/>
    </source>
</evidence>
<dbReference type="Pfam" id="PF01050">
    <property type="entry name" value="MannoseP_isomer"/>
    <property type="match status" value="1"/>
</dbReference>
<evidence type="ECO:0000256" key="7">
    <source>
        <dbReference type="ARBA" id="ARBA00047343"/>
    </source>
</evidence>
<dbReference type="GO" id="GO:0005525">
    <property type="term" value="F:GTP binding"/>
    <property type="evidence" value="ECO:0007669"/>
    <property type="project" value="UniProtKB-KW"/>
</dbReference>
<dbReference type="GO" id="GO:0016853">
    <property type="term" value="F:isomerase activity"/>
    <property type="evidence" value="ECO:0007669"/>
    <property type="project" value="UniProtKB-KW"/>
</dbReference>
<dbReference type="EC" id="2.7.7.13" evidence="2"/>
<reference evidence="12" key="1">
    <citation type="journal article" date="2021" name="PeerJ">
        <title>Extensive microbial diversity within the chicken gut microbiome revealed by metagenomics and culture.</title>
        <authorList>
            <person name="Gilroy R."/>
            <person name="Ravi A."/>
            <person name="Getino M."/>
            <person name="Pursley I."/>
            <person name="Horton D.L."/>
            <person name="Alikhan N.F."/>
            <person name="Baker D."/>
            <person name="Gharbi K."/>
            <person name="Hall N."/>
            <person name="Watson M."/>
            <person name="Adriaenssens E.M."/>
            <person name="Foster-Nyarko E."/>
            <person name="Jarju S."/>
            <person name="Secka A."/>
            <person name="Antonio M."/>
            <person name="Oren A."/>
            <person name="Chaudhuri R.R."/>
            <person name="La Ragione R."/>
            <person name="Hildebrand F."/>
            <person name="Pallen M.J."/>
        </authorList>
    </citation>
    <scope>NUCLEOTIDE SEQUENCE</scope>
    <source>
        <strain evidence="12">ChiSxjej5B17-1746</strain>
    </source>
</reference>